<keyword evidence="6" id="KW-0739">Sodium transport</keyword>
<feature type="transmembrane region" description="Helical" evidence="6">
    <location>
        <begin position="189"/>
        <end position="205"/>
    </location>
</feature>
<keyword evidence="5 6" id="KW-0472">Membrane</keyword>
<feature type="transmembrane region" description="Helical" evidence="6">
    <location>
        <begin position="370"/>
        <end position="387"/>
    </location>
</feature>
<dbReference type="NCBIfam" id="TIGR00773">
    <property type="entry name" value="NhaA"/>
    <property type="match status" value="1"/>
</dbReference>
<protein>
    <recommendedName>
        <fullName evidence="6">Na(+)/H(+) antiporter NhaA</fullName>
    </recommendedName>
    <alternativeName>
        <fullName evidence="6">Sodium/proton antiporter NhaA</fullName>
    </alternativeName>
</protein>
<proteinExistence type="inferred from homology"/>
<dbReference type="PANTHER" id="PTHR30341">
    <property type="entry name" value="SODIUM ION/PROTON ANTIPORTER NHAA-RELATED"/>
    <property type="match status" value="1"/>
</dbReference>
<keyword evidence="6" id="KW-0406">Ion transport</keyword>
<dbReference type="HAMAP" id="MF_01844">
    <property type="entry name" value="NhaA"/>
    <property type="match status" value="1"/>
</dbReference>
<evidence type="ECO:0000256" key="1">
    <source>
        <dbReference type="ARBA" id="ARBA00004429"/>
    </source>
</evidence>
<evidence type="ECO:0000256" key="3">
    <source>
        <dbReference type="ARBA" id="ARBA00022692"/>
    </source>
</evidence>
<comment type="subcellular location">
    <subcellularLocation>
        <location evidence="1">Cell inner membrane</location>
        <topology evidence="1">Multi-pass membrane protein</topology>
    </subcellularLocation>
    <subcellularLocation>
        <location evidence="6">Cell membrane</location>
        <topology evidence="6">Multi-pass membrane protein</topology>
    </subcellularLocation>
</comment>
<dbReference type="AlphaFoldDB" id="A0A9Q3XCT7"/>
<feature type="transmembrane region" description="Helical" evidence="6">
    <location>
        <begin position="296"/>
        <end position="319"/>
    </location>
</feature>
<reference evidence="7" key="1">
    <citation type="submission" date="2021-06" db="EMBL/GenBank/DDBJ databases">
        <title>50 bacteria genomes isolated from Dapeng, Shenzhen, China.</title>
        <authorList>
            <person name="Zheng W."/>
            <person name="Yu S."/>
            <person name="Huang Y."/>
        </authorList>
    </citation>
    <scope>NUCLEOTIDE SEQUENCE</scope>
    <source>
        <strain evidence="7">DP4N28-2</strain>
    </source>
</reference>
<dbReference type="InterPro" id="IPR004670">
    <property type="entry name" value="NhaA"/>
</dbReference>
<keyword evidence="2 6" id="KW-1003">Cell membrane</keyword>
<keyword evidence="6" id="KW-0813">Transport</keyword>
<evidence type="ECO:0000313" key="8">
    <source>
        <dbReference type="Proteomes" id="UP000824927"/>
    </source>
</evidence>
<sequence length="405" mass="43210">MSERPSAFRLVFAPVRALFVSDASAGILLILVAVAAMLAANSTFADEYQQLFYGKLAFTPIPKLYDLHLWINDGLMAIFFFVVGLEVKREWIEGQLSSAQQRRLPILAAVAGMAVPALFYVGVIGGDAELMRGWAIPAATDIAFAMGVLGLLGNRCPASLRLFLLTVAIVDDIGAVLVIALFYTANIKLMWLAGAGAIVVAMMAMNRMKVTNVWPFILMALVLWYFVLNSGIHATIAGVVAALTIPMVGKDDDTMLERLEHGLAPWSAYLIVPVFGFANAGVPLAGIGLEGLLAPLPLAIAAGLFLGKQVGIFSAIWIADKVGFAPRPDNANWQEIWGVSILCGIGFTMSLFISGLAFTGDALLINEAKLGILGGSLISAIAGYLILRLSTEHPDDAKNPYVEEG</sequence>
<comment type="function">
    <text evidence="6">Na(+)/H(+) antiporter that extrudes sodium in exchange for external protons.</text>
</comment>
<dbReference type="RefSeq" id="WP_222405344.1">
    <property type="nucleotide sequence ID" value="NZ_CP095080.1"/>
</dbReference>
<name>A0A9Q3XCT7_9SPHN</name>
<evidence type="ECO:0000313" key="7">
    <source>
        <dbReference type="EMBL" id="MBY6218573.1"/>
    </source>
</evidence>
<feature type="transmembrane region" description="Helical" evidence="6">
    <location>
        <begin position="266"/>
        <end position="289"/>
    </location>
</feature>
<keyword evidence="6" id="KW-0050">Antiport</keyword>
<dbReference type="InterPro" id="IPR023171">
    <property type="entry name" value="Na/H_antiporter_dom_sf"/>
</dbReference>
<feature type="transmembrane region" description="Helical" evidence="6">
    <location>
        <begin position="69"/>
        <end position="85"/>
    </location>
</feature>
<dbReference type="NCBIfam" id="NF007111">
    <property type="entry name" value="PRK09560.1"/>
    <property type="match status" value="1"/>
</dbReference>
<comment type="similarity">
    <text evidence="6">Belongs to the NhaA Na(+)/H(+) (TC 2.A.33) antiporter family.</text>
</comment>
<dbReference type="Gene3D" id="1.20.1530.10">
    <property type="entry name" value="Na+/H+ antiporter like domain"/>
    <property type="match status" value="1"/>
</dbReference>
<comment type="catalytic activity">
    <reaction evidence="6">
        <text>Na(+)(in) + 2 H(+)(out) = Na(+)(out) + 2 H(+)(in)</text>
        <dbReference type="Rhea" id="RHEA:29251"/>
        <dbReference type="ChEBI" id="CHEBI:15378"/>
        <dbReference type="ChEBI" id="CHEBI:29101"/>
    </reaction>
</comment>
<evidence type="ECO:0000256" key="4">
    <source>
        <dbReference type="ARBA" id="ARBA00022989"/>
    </source>
</evidence>
<keyword evidence="4 6" id="KW-1133">Transmembrane helix</keyword>
<feature type="transmembrane region" description="Helical" evidence="6">
    <location>
        <begin position="160"/>
        <end position="183"/>
    </location>
</feature>
<evidence type="ECO:0000256" key="2">
    <source>
        <dbReference type="ARBA" id="ARBA00022475"/>
    </source>
</evidence>
<dbReference type="GO" id="GO:0006885">
    <property type="term" value="P:regulation of pH"/>
    <property type="evidence" value="ECO:0007669"/>
    <property type="project" value="UniProtKB-UniRule"/>
</dbReference>
<dbReference type="NCBIfam" id="NF007112">
    <property type="entry name" value="PRK09561.1"/>
    <property type="match status" value="1"/>
</dbReference>
<evidence type="ECO:0000256" key="5">
    <source>
        <dbReference type="ARBA" id="ARBA00023136"/>
    </source>
</evidence>
<dbReference type="Pfam" id="PF06965">
    <property type="entry name" value="Na_H_antiport_1"/>
    <property type="match status" value="1"/>
</dbReference>
<comment type="caution">
    <text evidence="7">The sequence shown here is derived from an EMBL/GenBank/DDBJ whole genome shotgun (WGS) entry which is preliminary data.</text>
</comment>
<dbReference type="GO" id="GO:0015385">
    <property type="term" value="F:sodium:proton antiporter activity"/>
    <property type="evidence" value="ECO:0007669"/>
    <property type="project" value="UniProtKB-UniRule"/>
</dbReference>
<feature type="transmembrane region" description="Helical" evidence="6">
    <location>
        <begin position="106"/>
        <end position="125"/>
    </location>
</feature>
<dbReference type="PANTHER" id="PTHR30341:SF0">
    <property type="entry name" value="NA(+)_H(+) ANTIPORTER NHAA"/>
    <property type="match status" value="1"/>
</dbReference>
<feature type="transmembrane region" description="Helical" evidence="6">
    <location>
        <begin position="131"/>
        <end position="153"/>
    </location>
</feature>
<keyword evidence="3 6" id="KW-0812">Transmembrane</keyword>
<dbReference type="GO" id="GO:0005886">
    <property type="term" value="C:plasma membrane"/>
    <property type="evidence" value="ECO:0007669"/>
    <property type="project" value="UniProtKB-SubCell"/>
</dbReference>
<dbReference type="EMBL" id="JAHVKP010000001">
    <property type="protein sequence ID" value="MBY6218573.1"/>
    <property type="molecule type" value="Genomic_DNA"/>
</dbReference>
<gene>
    <name evidence="6 7" type="primary">nhaA</name>
    <name evidence="7" type="ORF">KUV31_09485</name>
</gene>
<dbReference type="Proteomes" id="UP000824927">
    <property type="component" value="Unassembled WGS sequence"/>
</dbReference>
<keyword evidence="6" id="KW-0915">Sodium</keyword>
<accession>A0A9Q3XCT7</accession>
<feature type="transmembrane region" description="Helical" evidence="6">
    <location>
        <begin position="339"/>
        <end position="358"/>
    </location>
</feature>
<evidence type="ECO:0000256" key="6">
    <source>
        <dbReference type="HAMAP-Rule" id="MF_01844"/>
    </source>
</evidence>
<feature type="transmembrane region" description="Helical" evidence="6">
    <location>
        <begin position="217"/>
        <end position="246"/>
    </location>
</feature>
<organism evidence="7 8">
    <name type="scientific">Qipengyuania aquimaris</name>
    <dbReference type="NCBI Taxonomy" id="255984"/>
    <lineage>
        <taxon>Bacteria</taxon>
        <taxon>Pseudomonadati</taxon>
        <taxon>Pseudomonadota</taxon>
        <taxon>Alphaproteobacteria</taxon>
        <taxon>Sphingomonadales</taxon>
        <taxon>Erythrobacteraceae</taxon>
        <taxon>Qipengyuania</taxon>
    </lineage>
</organism>